<dbReference type="EMBL" id="AMQN01001822">
    <property type="status" value="NOT_ANNOTATED_CDS"/>
    <property type="molecule type" value="Genomic_DNA"/>
</dbReference>
<evidence type="ECO:0000259" key="6">
    <source>
        <dbReference type="PROSITE" id="PS50262"/>
    </source>
</evidence>
<feature type="transmembrane region" description="Helical" evidence="5">
    <location>
        <begin position="40"/>
        <end position="61"/>
    </location>
</feature>
<comment type="subcellular location">
    <subcellularLocation>
        <location evidence="1">Membrane</location>
    </subcellularLocation>
</comment>
<evidence type="ECO:0000256" key="3">
    <source>
        <dbReference type="ARBA" id="ARBA00022989"/>
    </source>
</evidence>
<evidence type="ECO:0000313" key="9">
    <source>
        <dbReference type="Proteomes" id="UP000014760"/>
    </source>
</evidence>
<name>R7U438_CAPTE</name>
<evidence type="ECO:0000313" key="7">
    <source>
        <dbReference type="EMBL" id="ELU00739.1"/>
    </source>
</evidence>
<evidence type="ECO:0000256" key="5">
    <source>
        <dbReference type="SAM" id="Phobius"/>
    </source>
</evidence>
<dbReference type="GO" id="GO:0016020">
    <property type="term" value="C:membrane"/>
    <property type="evidence" value="ECO:0007669"/>
    <property type="project" value="UniProtKB-SubCell"/>
</dbReference>
<dbReference type="EnsemblMetazoa" id="CapteT202133">
    <property type="protein sequence ID" value="CapteP202133"/>
    <property type="gene ID" value="CapteG202133"/>
</dbReference>
<feature type="domain" description="G-protein coupled receptors family 1 profile" evidence="6">
    <location>
        <begin position="48"/>
        <end position="335"/>
    </location>
</feature>
<feature type="transmembrane region" description="Helical" evidence="5">
    <location>
        <begin position="271"/>
        <end position="288"/>
    </location>
</feature>
<dbReference type="Proteomes" id="UP000014760">
    <property type="component" value="Unassembled WGS sequence"/>
</dbReference>
<dbReference type="EMBL" id="KB305766">
    <property type="protein sequence ID" value="ELU00739.1"/>
    <property type="molecule type" value="Genomic_DNA"/>
</dbReference>
<dbReference type="STRING" id="283909.R7U438"/>
<feature type="transmembrane region" description="Helical" evidence="5">
    <location>
        <begin position="204"/>
        <end position="224"/>
    </location>
</feature>
<evidence type="ECO:0000256" key="1">
    <source>
        <dbReference type="ARBA" id="ARBA00004370"/>
    </source>
</evidence>
<feature type="transmembrane region" description="Helical" evidence="5">
    <location>
        <begin position="317"/>
        <end position="340"/>
    </location>
</feature>
<organism evidence="7">
    <name type="scientific">Capitella teleta</name>
    <name type="common">Polychaete worm</name>
    <dbReference type="NCBI Taxonomy" id="283909"/>
    <lineage>
        <taxon>Eukaryota</taxon>
        <taxon>Metazoa</taxon>
        <taxon>Spiralia</taxon>
        <taxon>Lophotrochozoa</taxon>
        <taxon>Annelida</taxon>
        <taxon>Polychaeta</taxon>
        <taxon>Sedentaria</taxon>
        <taxon>Scolecida</taxon>
        <taxon>Capitellidae</taxon>
        <taxon>Capitella</taxon>
    </lineage>
</organism>
<evidence type="ECO:0000256" key="2">
    <source>
        <dbReference type="ARBA" id="ARBA00022692"/>
    </source>
</evidence>
<dbReference type="SUPFAM" id="SSF81321">
    <property type="entry name" value="Family A G protein-coupled receptor-like"/>
    <property type="match status" value="1"/>
</dbReference>
<keyword evidence="4 5" id="KW-0472">Membrane</keyword>
<accession>R7U438</accession>
<dbReference type="PANTHER" id="PTHR46641">
    <property type="entry name" value="FMRFAMIDE RECEPTOR-RELATED"/>
    <property type="match status" value="1"/>
</dbReference>
<dbReference type="InterPro" id="IPR052954">
    <property type="entry name" value="GPCR-Ligand_Int"/>
</dbReference>
<keyword evidence="3 5" id="KW-1133">Transmembrane helix</keyword>
<dbReference type="AlphaFoldDB" id="R7U438"/>
<feature type="transmembrane region" description="Helical" evidence="5">
    <location>
        <begin position="151"/>
        <end position="175"/>
    </location>
</feature>
<evidence type="ECO:0000256" key="4">
    <source>
        <dbReference type="ARBA" id="ARBA00023136"/>
    </source>
</evidence>
<gene>
    <name evidence="7" type="ORF">CAPTEDRAFT_202133</name>
</gene>
<feature type="transmembrane region" description="Helical" evidence="5">
    <location>
        <begin position="68"/>
        <end position="89"/>
    </location>
</feature>
<keyword evidence="2 5" id="KW-0812">Transmembrane</keyword>
<dbReference type="OrthoDB" id="6074760at2759"/>
<reference evidence="8" key="3">
    <citation type="submission" date="2015-06" db="UniProtKB">
        <authorList>
            <consortium name="EnsemblMetazoa"/>
        </authorList>
    </citation>
    <scope>IDENTIFICATION</scope>
</reference>
<sequence length="398" mass="44606">MELSNTTHVASNLTFSIGVSADVMALQQNVRMMNLYLKPVVISIGLASNLCAALVISTVAMRKAACSVYFLAILIANEFFLLIFMHEWLTQQVGVSLYGLVGGWCQFATFTGKSADFLSVWYPVCLILDRCIYSIRPEIYAEICSTWKARMLVILLCIISIMIFLNTSLTFGVFYTPSPLPQMPYCSPLTIFERTTTILSHADVIVNGVLGYGTIIALLIRILVEKTRLFRANFEVWFRQRQLPEFATSDGIPETQDSQPQMEESMTKGQTVAALTYIILFLLCNLPLQGFRTKNMILAVAQSSHMHNVSSYLIKEILVVLKLVSFSSLLFVLLVVHSGFRHHLAGMLRDLCCRCVQMQVDTPDIEMNNDGGYECRLSKSSIEESSTVEFVSHESAYV</sequence>
<dbReference type="PROSITE" id="PS50262">
    <property type="entry name" value="G_PROTEIN_RECEP_F1_2"/>
    <property type="match status" value="1"/>
</dbReference>
<evidence type="ECO:0000313" key="8">
    <source>
        <dbReference type="EnsemblMetazoa" id="CapteP202133"/>
    </source>
</evidence>
<reference evidence="9" key="1">
    <citation type="submission" date="2012-12" db="EMBL/GenBank/DDBJ databases">
        <authorList>
            <person name="Hellsten U."/>
            <person name="Grimwood J."/>
            <person name="Chapman J.A."/>
            <person name="Shapiro H."/>
            <person name="Aerts A."/>
            <person name="Otillar R.P."/>
            <person name="Terry A.Y."/>
            <person name="Boore J.L."/>
            <person name="Simakov O."/>
            <person name="Marletaz F."/>
            <person name="Cho S.-J."/>
            <person name="Edsinger-Gonzales E."/>
            <person name="Havlak P."/>
            <person name="Kuo D.-H."/>
            <person name="Larsson T."/>
            <person name="Lv J."/>
            <person name="Arendt D."/>
            <person name="Savage R."/>
            <person name="Osoegawa K."/>
            <person name="de Jong P."/>
            <person name="Lindberg D.R."/>
            <person name="Seaver E.C."/>
            <person name="Weisblat D.A."/>
            <person name="Putnam N.H."/>
            <person name="Grigoriev I.V."/>
            <person name="Rokhsar D.S."/>
        </authorList>
    </citation>
    <scope>NUCLEOTIDE SEQUENCE</scope>
    <source>
        <strain evidence="9">I ESC-2004</strain>
    </source>
</reference>
<keyword evidence="9" id="KW-1185">Reference proteome</keyword>
<reference evidence="7 9" key="2">
    <citation type="journal article" date="2013" name="Nature">
        <title>Insights into bilaterian evolution from three spiralian genomes.</title>
        <authorList>
            <person name="Simakov O."/>
            <person name="Marletaz F."/>
            <person name="Cho S.J."/>
            <person name="Edsinger-Gonzales E."/>
            <person name="Havlak P."/>
            <person name="Hellsten U."/>
            <person name="Kuo D.H."/>
            <person name="Larsson T."/>
            <person name="Lv J."/>
            <person name="Arendt D."/>
            <person name="Savage R."/>
            <person name="Osoegawa K."/>
            <person name="de Jong P."/>
            <person name="Grimwood J."/>
            <person name="Chapman J.A."/>
            <person name="Shapiro H."/>
            <person name="Aerts A."/>
            <person name="Otillar R.P."/>
            <person name="Terry A.Y."/>
            <person name="Boore J.L."/>
            <person name="Grigoriev I.V."/>
            <person name="Lindberg D.R."/>
            <person name="Seaver E.C."/>
            <person name="Weisblat D.A."/>
            <person name="Putnam N.H."/>
            <person name="Rokhsar D.S."/>
        </authorList>
    </citation>
    <scope>NUCLEOTIDE SEQUENCE</scope>
    <source>
        <strain evidence="7 9">I ESC-2004</strain>
    </source>
</reference>
<dbReference type="Gene3D" id="1.20.1070.10">
    <property type="entry name" value="Rhodopsin 7-helix transmembrane proteins"/>
    <property type="match status" value="1"/>
</dbReference>
<protein>
    <recommendedName>
        <fullName evidence="6">G-protein coupled receptors family 1 profile domain-containing protein</fullName>
    </recommendedName>
</protein>
<dbReference type="InterPro" id="IPR017452">
    <property type="entry name" value="GPCR_Rhodpsn_7TM"/>
</dbReference>
<dbReference type="HOGENOM" id="CLU_693070_0_0_1"/>
<proteinExistence type="predicted"/>